<comment type="caution">
    <text evidence="1">The sequence shown here is derived from an EMBL/GenBank/DDBJ whole genome shotgun (WGS) entry which is preliminary data.</text>
</comment>
<name>A0A151KTR1_9VIBR</name>
<dbReference type="EMBL" id="LOBR01000092">
    <property type="protein sequence ID" value="KYN82979.1"/>
    <property type="molecule type" value="Genomic_DNA"/>
</dbReference>
<protein>
    <recommendedName>
        <fullName evidence="3">PIN domain-containing protein</fullName>
    </recommendedName>
</protein>
<dbReference type="Proteomes" id="UP000075346">
    <property type="component" value="Unassembled WGS sequence"/>
</dbReference>
<evidence type="ECO:0000313" key="1">
    <source>
        <dbReference type="EMBL" id="KYN82979.1"/>
    </source>
</evidence>
<dbReference type="AlphaFoldDB" id="A0A151KTR1"/>
<gene>
    <name evidence="1" type="ORF">ATY37_20495</name>
</gene>
<organism evidence="1 2">
    <name type="scientific">Vibrio cidicii</name>
    <dbReference type="NCBI Taxonomy" id="1763883"/>
    <lineage>
        <taxon>Bacteria</taxon>
        <taxon>Pseudomonadati</taxon>
        <taxon>Pseudomonadota</taxon>
        <taxon>Gammaproteobacteria</taxon>
        <taxon>Vibrionales</taxon>
        <taxon>Vibrionaceae</taxon>
        <taxon>Vibrio</taxon>
    </lineage>
</organism>
<reference evidence="2" key="1">
    <citation type="submission" date="2015-12" db="EMBL/GenBank/DDBJ databases">
        <authorList>
            <person name="Shamseldin A."/>
            <person name="Moawad H."/>
            <person name="Abd El-Rahim W.M."/>
            <person name="Sadowsky M.J."/>
        </authorList>
    </citation>
    <scope>NUCLEOTIDE SEQUENCE [LARGE SCALE GENOMIC DNA]</scope>
    <source>
        <strain evidence="2">2538-88</strain>
    </source>
</reference>
<proteinExistence type="predicted"/>
<sequence>MKRQLYLDTSGLNYLADRIKDADLVASGKAYLDMELYLSPVTLWEILLNSNEKRRDELIYWAQFNCGSKLLKSPTEILIDYIEAGCPKTDKALFRAQPFTSLDMGKAWGNIHQRHDLTLPVDFEELKARTAAHRKLSKQFKRIIENMCSQKGETYNYENDMFHLAMLRTSERLELSDNMLSNHQVEFKIVLVFIFFFVCIGFELQNEPLRKFWKLHPELDPVERFDHILDKFPSLMVSGPILEMALMAKAQIAMENCKSRGLVHDCMHAVYSYYADYLLTGDEHFAKLRDETGSKVFSQIMLVSELEKAWEKSLKS</sequence>
<accession>A0A151KTR1</accession>
<dbReference type="RefSeq" id="WP_061897940.1">
    <property type="nucleotide sequence ID" value="NZ_LOBR01000092.1"/>
</dbReference>
<evidence type="ECO:0008006" key="3">
    <source>
        <dbReference type="Google" id="ProtNLM"/>
    </source>
</evidence>
<evidence type="ECO:0000313" key="2">
    <source>
        <dbReference type="Proteomes" id="UP000075346"/>
    </source>
</evidence>